<keyword evidence="7" id="KW-0732">Signal</keyword>
<reference evidence="9 10" key="1">
    <citation type="submission" date="2023-05" db="EMBL/GenBank/DDBJ databases">
        <authorList>
            <person name="Guo Y."/>
        </authorList>
    </citation>
    <scope>NUCLEOTIDE SEQUENCE [LARGE SCALE GENOMIC DNA]</scope>
    <source>
        <strain evidence="9 10">GR2756</strain>
    </source>
</reference>
<evidence type="ECO:0000256" key="1">
    <source>
        <dbReference type="ARBA" id="ARBA00001947"/>
    </source>
</evidence>
<evidence type="ECO:0000313" key="10">
    <source>
        <dbReference type="Proteomes" id="UP001259572"/>
    </source>
</evidence>
<comment type="similarity">
    <text evidence="2">Belongs to the peptidase M14 family.</text>
</comment>
<evidence type="ECO:0000313" key="9">
    <source>
        <dbReference type="EMBL" id="MDT9599374.1"/>
    </source>
</evidence>
<feature type="chain" id="PRO_5046157932" evidence="7">
    <location>
        <begin position="27"/>
        <end position="962"/>
    </location>
</feature>
<feature type="domain" description="Peptidase M14" evidence="8">
    <location>
        <begin position="91"/>
        <end position="220"/>
    </location>
</feature>
<evidence type="ECO:0000256" key="2">
    <source>
        <dbReference type="ARBA" id="ARBA00005988"/>
    </source>
</evidence>
<organism evidence="9 10">
    <name type="scientific">Sphingosinicella rhizophila</name>
    <dbReference type="NCBI Taxonomy" id="3050082"/>
    <lineage>
        <taxon>Bacteria</taxon>
        <taxon>Pseudomonadati</taxon>
        <taxon>Pseudomonadota</taxon>
        <taxon>Alphaproteobacteria</taxon>
        <taxon>Sphingomonadales</taxon>
        <taxon>Sphingosinicellaceae</taxon>
        <taxon>Sphingosinicella</taxon>
    </lineage>
</organism>
<gene>
    <name evidence="9" type="ORF">RQX22_10480</name>
</gene>
<evidence type="ECO:0000256" key="5">
    <source>
        <dbReference type="ARBA" id="ARBA00022833"/>
    </source>
</evidence>
<feature type="signal peptide" evidence="7">
    <location>
        <begin position="1"/>
        <end position="26"/>
    </location>
</feature>
<evidence type="ECO:0000256" key="4">
    <source>
        <dbReference type="ARBA" id="ARBA00022801"/>
    </source>
</evidence>
<dbReference type="Proteomes" id="UP001259572">
    <property type="component" value="Unassembled WGS sequence"/>
</dbReference>
<evidence type="ECO:0000256" key="3">
    <source>
        <dbReference type="ARBA" id="ARBA00022670"/>
    </source>
</evidence>
<name>A0ABU3Q8E8_9SPHN</name>
<protein>
    <submittedName>
        <fullName evidence="9">M14 family zinc carboxypeptidase</fullName>
    </submittedName>
</protein>
<comment type="cofactor">
    <cofactor evidence="1">
        <name>Zn(2+)</name>
        <dbReference type="ChEBI" id="CHEBI:29105"/>
    </cofactor>
</comment>
<keyword evidence="5" id="KW-0862">Zinc</keyword>
<sequence>MKMRPAAMVALALAVAIPAANGPAVAQPAADAAPQRNDEEYGKLISQHLMDKRISTELVDHLPASDTVPSPLKFFGRIPGTPKELTYAKDIHRYYQELARTSPRVRYLKIGETEEGRDIVVLVIADEATLSNLDKYKGDLAALTDPRRTTDAQAREIIRTAKPIYWVTSGIHSSETGGPETLIETAYRLAVEETPFIRNIRDNIITFITPVLEVDGRERMVDTYYYGKETGKPKPPLMYWGKYVAHDNNRDGLGQFLKLTQHVTKTLLEWHPTVLHDLHEAQSYLYASTGSGPYNVSLDPLASQEWWLLAQTEVMEMTKRGVPGVWTYGFYDGWVPNYMFWIAMTHNAFGRFYEVQSYGPDPRPELKLPPTTTSREWYRPNPPLPSIAWGPRNNVNIQQSALLIALNKVAEDRALYLENYWLKNKRAVEKGKAQGEVNAWVVPAAQTARLNAVDMLNALIRQGVEVSIADQAFAAGGVQVAAGDYVIRADQPFRTLVDMYTSVQTYPTGNPRPYDDTGWTLQYMRNVDLKMVRDPAILNQTMTRLSGEIAPRGMITGSGTTILVDHNGDNALMSFRFRLKDVPMMAAQEAFQAGGRKYAAGTFIIPDADRALVERVVAQLGLSGQAVPRMPKVKSHPLTVPRIGYMHSWLRTQDEGWWRAALDHYDVPYTYFADIKAREGGLRQKYDVIIYPTVGGGVADAVNGVPKDGPEPIPYKKTDLTPNLGTLDSADDIRGGLGTDGMAELKRFVEEGGTLIGDGTTVEALATYGIAQGLSVSTPPDLYTKGAIMRGVFADKASPLTYGYRGEEMPIYFSQAPVLTVGRVAPVQPGRDLVQNITPNAVPVKITPWRDGDIISAPPPPEGLSSFGGRGGREATQKPRTIMRFPEKAETILLSGMLSGGEALASKALVVDVPRGKGHMVLYALRPFWRWQTQGSYFLGFNAIINWDRLDVGAPPVEAGKN</sequence>
<evidence type="ECO:0000256" key="7">
    <source>
        <dbReference type="SAM" id="SignalP"/>
    </source>
</evidence>
<dbReference type="PANTHER" id="PTHR11705:SF143">
    <property type="entry name" value="SLL0236 PROTEIN"/>
    <property type="match status" value="1"/>
</dbReference>
<keyword evidence="6" id="KW-0482">Metalloprotease</keyword>
<keyword evidence="10" id="KW-1185">Reference proteome</keyword>
<dbReference type="InterPro" id="IPR000834">
    <property type="entry name" value="Peptidase_M14"/>
</dbReference>
<dbReference type="RefSeq" id="WP_315726216.1">
    <property type="nucleotide sequence ID" value="NZ_JAVUPU010000004.1"/>
</dbReference>
<dbReference type="Pfam" id="PF00246">
    <property type="entry name" value="Peptidase_M14"/>
    <property type="match status" value="1"/>
</dbReference>
<dbReference type="SUPFAM" id="SSF53187">
    <property type="entry name" value="Zn-dependent exopeptidases"/>
    <property type="match status" value="1"/>
</dbReference>
<evidence type="ECO:0000259" key="8">
    <source>
        <dbReference type="Pfam" id="PF00246"/>
    </source>
</evidence>
<comment type="caution">
    <text evidence="9">The sequence shown here is derived from an EMBL/GenBank/DDBJ whole genome shotgun (WGS) entry which is preliminary data.</text>
</comment>
<dbReference type="GO" id="GO:0004180">
    <property type="term" value="F:carboxypeptidase activity"/>
    <property type="evidence" value="ECO:0007669"/>
    <property type="project" value="UniProtKB-KW"/>
</dbReference>
<keyword evidence="9" id="KW-0121">Carboxypeptidase</keyword>
<evidence type="ECO:0000256" key="6">
    <source>
        <dbReference type="ARBA" id="ARBA00023049"/>
    </source>
</evidence>
<proteinExistence type="inferred from homology"/>
<keyword evidence="4" id="KW-0378">Hydrolase</keyword>
<accession>A0ABU3Q8E8</accession>
<dbReference type="Gene3D" id="3.40.630.10">
    <property type="entry name" value="Zn peptidases"/>
    <property type="match status" value="1"/>
</dbReference>
<dbReference type="PANTHER" id="PTHR11705">
    <property type="entry name" value="PROTEASE FAMILY M14 CARBOXYPEPTIDASE A,B"/>
    <property type="match status" value="1"/>
</dbReference>
<dbReference type="EMBL" id="JAVUPU010000004">
    <property type="protein sequence ID" value="MDT9599374.1"/>
    <property type="molecule type" value="Genomic_DNA"/>
</dbReference>
<keyword evidence="3" id="KW-0645">Protease</keyword>